<feature type="transmembrane region" description="Helical" evidence="2">
    <location>
        <begin position="843"/>
        <end position="867"/>
    </location>
</feature>
<dbReference type="GO" id="GO:0005509">
    <property type="term" value="F:calcium ion binding"/>
    <property type="evidence" value="ECO:0007669"/>
    <property type="project" value="InterPro"/>
</dbReference>
<evidence type="ECO:0000259" key="3">
    <source>
        <dbReference type="SMART" id="SM00736"/>
    </source>
</evidence>
<keyword evidence="2" id="KW-0472">Membrane</keyword>
<keyword evidence="2" id="KW-1133">Transmembrane helix</keyword>
<dbReference type="Gene3D" id="2.60.40.10">
    <property type="entry name" value="Immunoglobulins"/>
    <property type="match status" value="4"/>
</dbReference>
<feature type="domain" description="Dystroglycan-type cadherin-like" evidence="3">
    <location>
        <begin position="743"/>
        <end position="840"/>
    </location>
</feature>
<feature type="region of interest" description="Disordered" evidence="1">
    <location>
        <begin position="995"/>
        <end position="1037"/>
    </location>
</feature>
<evidence type="ECO:0000313" key="5">
    <source>
        <dbReference type="Proteomes" id="UP001295684"/>
    </source>
</evidence>
<feature type="domain" description="Dystroglycan-type cadherin-like" evidence="3">
    <location>
        <begin position="456"/>
        <end position="553"/>
    </location>
</feature>
<organism evidence="4 5">
    <name type="scientific">Euplotes crassus</name>
    <dbReference type="NCBI Taxonomy" id="5936"/>
    <lineage>
        <taxon>Eukaryota</taxon>
        <taxon>Sar</taxon>
        <taxon>Alveolata</taxon>
        <taxon>Ciliophora</taxon>
        <taxon>Intramacronucleata</taxon>
        <taxon>Spirotrichea</taxon>
        <taxon>Hypotrichia</taxon>
        <taxon>Euplotida</taxon>
        <taxon>Euplotidae</taxon>
        <taxon>Moneuplotes</taxon>
    </lineage>
</organism>
<dbReference type="GO" id="GO:0016020">
    <property type="term" value="C:membrane"/>
    <property type="evidence" value="ECO:0007669"/>
    <property type="project" value="InterPro"/>
</dbReference>
<feature type="compositionally biased region" description="Basic residues" evidence="1">
    <location>
        <begin position="998"/>
        <end position="1027"/>
    </location>
</feature>
<protein>
    <recommendedName>
        <fullName evidence="3">Dystroglycan-type cadherin-like domain-containing protein</fullName>
    </recommendedName>
</protein>
<gene>
    <name evidence="4" type="ORF">ECRASSUSDP1_LOCUS13525</name>
</gene>
<keyword evidence="2" id="KW-0812">Transmembrane</keyword>
<dbReference type="InterPro" id="IPR006644">
    <property type="entry name" value="Cadg"/>
</dbReference>
<dbReference type="Proteomes" id="UP001295684">
    <property type="component" value="Unassembled WGS sequence"/>
</dbReference>
<feature type="domain" description="Dystroglycan-type cadherin-like" evidence="3">
    <location>
        <begin position="648"/>
        <end position="742"/>
    </location>
</feature>
<keyword evidence="5" id="KW-1185">Reference proteome</keyword>
<dbReference type="AlphaFoldDB" id="A0AAD1UNT2"/>
<dbReference type="InterPro" id="IPR015919">
    <property type="entry name" value="Cadherin-like_sf"/>
</dbReference>
<reference evidence="4" key="1">
    <citation type="submission" date="2023-07" db="EMBL/GenBank/DDBJ databases">
        <authorList>
            <consortium name="AG Swart"/>
            <person name="Singh M."/>
            <person name="Singh A."/>
            <person name="Seah K."/>
            <person name="Emmerich C."/>
        </authorList>
    </citation>
    <scope>NUCLEOTIDE SEQUENCE</scope>
    <source>
        <strain evidence="4">DP1</strain>
    </source>
</reference>
<dbReference type="SUPFAM" id="SSF49313">
    <property type="entry name" value="Cadherin-like"/>
    <property type="match status" value="4"/>
</dbReference>
<dbReference type="Pfam" id="PF05345">
    <property type="entry name" value="He_PIG"/>
    <property type="match status" value="4"/>
</dbReference>
<dbReference type="InterPro" id="IPR013783">
    <property type="entry name" value="Ig-like_fold"/>
</dbReference>
<sequence>MNARRGLATCDLTQLTKRFAGDSVDTVESMLVDTDSSIYIGANSFSAGSHGKQDVLVIKLNSAYVQQWGKFWGSTEEESTGDIAVSTDGVYITGNTNSPTLTNGDRDIFLLKLSKTDGSKIFATLFGSANFEFATSIQVVGSAVYVGGYSGSTGWTAGSADFLLVQFSTTGTKQWSRHYGHTNSELISDIIVSGSIIYAFGAGDIGAGGDDLILMQASTADGTLSSFRYLGGAANTETTSRMAIDSSNKLYLAGQSSSTGLTHGFDDIIMMKVDSTTYSIEWGVYVGSSTRSDYVEDILLSSDGASVFLLGYTDATGVTFGSNDMLMIKASSSTGANEFIVHLGGDIQDYGRAMYLQSSGKYLMVGDTTSSGLSAASTSDLLLVEIDSKGQNQCSTLQRAEASSSLSSTAFSTVTYSFQAYTPTSNSISDASRSASGDSLADSSVSFGDVCTQYYPVIASEGVTNPYNVYQDFVFTSILTEFCDTAGSTLTYSLTLADGSALPSWITFEASTRNISGIPTSGNVGSTTLKYSATDGTSQTGSENFVISVTRKPVVANLIPTQTIRTGQAISYTIPSNTFTDADGDTLTYSASNVPSWATFTVATRLVAGTPTTTDAGRDVITITAADPTGATASTTMTIVIENNISPVAVNEIPDQSIPVGVAYSYTFAANTFTDANGDAMTYSLSNNPSYLSIDSASRTISGTPDANYAYNITITATDPYGGSGSDVFLLVIGTGIPNNAPVAAQSLTDQKATATLSFSYTLQSGTFTDADGDALSYSANLNGGEALPAWLLFTDSTFAGNPTNSDIGNITVKVTASDGKGGTASETFEIEVIPFSQSGAGIGIMVIIAIIIIFILLVTVVVVMIIRRRKIEKEREVESDSSSDDNEDEIIDKTGTLTQFLAKTHTLDGNKFIPNKSVGAIYQKSIEALFTPQDTVKEFFKNKYGLEYDNDKNVFNAASAMSKTQADLFPKEGVKEEENESSEEEKFPSDRVFIKTNIRKKSKSPRSKSRSKSKSKKSKSRSKSPRGVRNQNLLRKRARKRTRLPLEVQDLLVRKGRKVVKNQRVQRAREVLRALRLEVLAVERVLEVLKAQRALRVREACWGLVVLRVISQRVLKVLRVQKLKVRRLKAQNLKALKLKVQGAQKERYQKVPRVQKEVGEEVLRLSN</sequence>
<name>A0AAD1UNT2_EUPCR</name>
<accession>A0AAD1UNT2</accession>
<dbReference type="PANTHER" id="PTHR42754:SF1">
    <property type="entry name" value="LIPOPROTEIN"/>
    <property type="match status" value="1"/>
</dbReference>
<dbReference type="SMART" id="SM00736">
    <property type="entry name" value="CADG"/>
    <property type="match status" value="4"/>
</dbReference>
<feature type="domain" description="Dystroglycan-type cadherin-like" evidence="3">
    <location>
        <begin position="554"/>
        <end position="647"/>
    </location>
</feature>
<comment type="caution">
    <text evidence="4">The sequence shown here is derived from an EMBL/GenBank/DDBJ whole genome shotgun (WGS) entry which is preliminary data.</text>
</comment>
<dbReference type="EMBL" id="CAMPGE010013464">
    <property type="protein sequence ID" value="CAI2372197.1"/>
    <property type="molecule type" value="Genomic_DNA"/>
</dbReference>
<proteinExistence type="predicted"/>
<evidence type="ECO:0000256" key="2">
    <source>
        <dbReference type="SAM" id="Phobius"/>
    </source>
</evidence>
<evidence type="ECO:0000256" key="1">
    <source>
        <dbReference type="SAM" id="MobiDB-lite"/>
    </source>
</evidence>
<dbReference type="PANTHER" id="PTHR42754">
    <property type="entry name" value="ENDOGLUCANASE"/>
    <property type="match status" value="1"/>
</dbReference>
<evidence type="ECO:0000313" key="4">
    <source>
        <dbReference type="EMBL" id="CAI2372197.1"/>
    </source>
</evidence>
<feature type="region of interest" description="Disordered" evidence="1">
    <location>
        <begin position="969"/>
        <end position="988"/>
    </location>
</feature>